<name>A0ABT1JPB1_ACTCY</name>
<sequence>MSAEQPSRTNAAVDRYSGGDVVDPRDEPSAEWGWHGEWPRGRRVAGWAVAAIMFLMLIGNHEGHVETIWLIGIGLGMIGFLIWDQTRRRTPWRN</sequence>
<feature type="transmembrane region" description="Helical" evidence="2">
    <location>
        <begin position="44"/>
        <end position="61"/>
    </location>
</feature>
<organism evidence="3 4">
    <name type="scientific">Actinoalloteichus caeruleus DSM 43889</name>
    <dbReference type="NCBI Taxonomy" id="1120930"/>
    <lineage>
        <taxon>Bacteria</taxon>
        <taxon>Bacillati</taxon>
        <taxon>Actinomycetota</taxon>
        <taxon>Actinomycetes</taxon>
        <taxon>Pseudonocardiales</taxon>
        <taxon>Pseudonocardiaceae</taxon>
        <taxon>Actinoalloteichus</taxon>
        <taxon>Actinoalloteichus cyanogriseus</taxon>
    </lineage>
</organism>
<dbReference type="InterPro" id="IPR024341">
    <property type="entry name" value="DUF2631"/>
</dbReference>
<proteinExistence type="predicted"/>
<evidence type="ECO:0000256" key="1">
    <source>
        <dbReference type="SAM" id="MobiDB-lite"/>
    </source>
</evidence>
<feature type="region of interest" description="Disordered" evidence="1">
    <location>
        <begin position="1"/>
        <end position="33"/>
    </location>
</feature>
<evidence type="ECO:0008006" key="5">
    <source>
        <dbReference type="Google" id="ProtNLM"/>
    </source>
</evidence>
<protein>
    <recommendedName>
        <fullName evidence="5">DUF2631 family protein</fullName>
    </recommendedName>
</protein>
<dbReference type="Pfam" id="PF10939">
    <property type="entry name" value="DUF2631"/>
    <property type="match status" value="1"/>
</dbReference>
<comment type="caution">
    <text evidence="3">The sequence shown here is derived from an EMBL/GenBank/DDBJ whole genome shotgun (WGS) entry which is preliminary data.</text>
</comment>
<keyword evidence="2" id="KW-0472">Membrane</keyword>
<keyword evidence="2" id="KW-0812">Transmembrane</keyword>
<keyword evidence="2" id="KW-1133">Transmembrane helix</keyword>
<dbReference type="Proteomes" id="UP000791080">
    <property type="component" value="Unassembled WGS sequence"/>
</dbReference>
<dbReference type="EMBL" id="AUBJ02000001">
    <property type="protein sequence ID" value="MCP2334370.1"/>
    <property type="molecule type" value="Genomic_DNA"/>
</dbReference>
<evidence type="ECO:0000256" key="2">
    <source>
        <dbReference type="SAM" id="Phobius"/>
    </source>
</evidence>
<keyword evidence="4" id="KW-1185">Reference proteome</keyword>
<evidence type="ECO:0000313" key="3">
    <source>
        <dbReference type="EMBL" id="MCP2334370.1"/>
    </source>
</evidence>
<feature type="transmembrane region" description="Helical" evidence="2">
    <location>
        <begin position="67"/>
        <end position="83"/>
    </location>
</feature>
<accession>A0ABT1JPB1</accession>
<feature type="compositionally biased region" description="Polar residues" evidence="1">
    <location>
        <begin position="1"/>
        <end position="10"/>
    </location>
</feature>
<reference evidence="3 4" key="1">
    <citation type="submission" date="2022-06" db="EMBL/GenBank/DDBJ databases">
        <title>Genomic Encyclopedia of Type Strains, Phase I: the one thousand microbial genomes (KMG-I) project.</title>
        <authorList>
            <person name="Kyrpides N."/>
        </authorList>
    </citation>
    <scope>NUCLEOTIDE SEQUENCE [LARGE SCALE GENOMIC DNA]</scope>
    <source>
        <strain evidence="3 4">DSM 43889</strain>
    </source>
</reference>
<evidence type="ECO:0000313" key="4">
    <source>
        <dbReference type="Proteomes" id="UP000791080"/>
    </source>
</evidence>
<gene>
    <name evidence="3" type="ORF">G443_004640</name>
</gene>